<dbReference type="GO" id="GO:0005886">
    <property type="term" value="C:plasma membrane"/>
    <property type="evidence" value="ECO:0007669"/>
    <property type="project" value="UniProtKB-SubCell"/>
</dbReference>
<keyword evidence="9" id="KW-1185">Reference proteome</keyword>
<evidence type="ECO:0000256" key="2">
    <source>
        <dbReference type="ARBA" id="ARBA00005262"/>
    </source>
</evidence>
<evidence type="ECO:0000256" key="3">
    <source>
        <dbReference type="ARBA" id="ARBA00022475"/>
    </source>
</evidence>
<evidence type="ECO:0000256" key="6">
    <source>
        <dbReference type="ARBA" id="ARBA00023136"/>
    </source>
</evidence>
<organism evidence="8 9">
    <name type="scientific">Lentihominibacter faecis</name>
    <dbReference type="NCBI Taxonomy" id="2764712"/>
    <lineage>
        <taxon>Bacteria</taxon>
        <taxon>Bacillati</taxon>
        <taxon>Bacillota</taxon>
        <taxon>Clostridia</taxon>
        <taxon>Peptostreptococcales</taxon>
        <taxon>Anaerovoracaceae</taxon>
        <taxon>Lentihominibacter</taxon>
    </lineage>
</organism>
<evidence type="ECO:0000313" key="8">
    <source>
        <dbReference type="EMBL" id="MBC5999857.1"/>
    </source>
</evidence>
<evidence type="ECO:0000313" key="9">
    <source>
        <dbReference type="Proteomes" id="UP000644115"/>
    </source>
</evidence>
<keyword evidence="4 7" id="KW-0812">Transmembrane</keyword>
<feature type="transmembrane region" description="Helical" evidence="7">
    <location>
        <begin position="109"/>
        <end position="129"/>
    </location>
</feature>
<evidence type="ECO:0000256" key="7">
    <source>
        <dbReference type="SAM" id="Phobius"/>
    </source>
</evidence>
<comment type="subcellular location">
    <subcellularLocation>
        <location evidence="1">Cell membrane</location>
        <topology evidence="1">Multi-pass membrane protein</topology>
    </subcellularLocation>
</comment>
<dbReference type="PANTHER" id="PTHR43663:SF1">
    <property type="entry name" value="CHROMATE TRANSPORTER"/>
    <property type="match status" value="1"/>
</dbReference>
<sequence>MIYVTLFVMFFRIGLFSFGGGLAMLPLIFQSVKDFGMMTASEFSDLVALSQVTPGPIAVNAATYVGFNGAGIPGALAATLGVALPSFILILIVVQFLERFQESRGIQGAFLGIRPVTVGLIAAAVLFVGETVLVNGPIISAKLFTEGVSYFNVIPVMLCAATLLLSGVFKVKPITLMIVMGAAGALLCG</sequence>
<feature type="transmembrane region" description="Helical" evidence="7">
    <location>
        <begin position="7"/>
        <end position="29"/>
    </location>
</feature>
<keyword evidence="3" id="KW-1003">Cell membrane</keyword>
<dbReference type="GO" id="GO:0015109">
    <property type="term" value="F:chromate transmembrane transporter activity"/>
    <property type="evidence" value="ECO:0007669"/>
    <property type="project" value="InterPro"/>
</dbReference>
<dbReference type="Proteomes" id="UP000644115">
    <property type="component" value="Unassembled WGS sequence"/>
</dbReference>
<feature type="transmembrane region" description="Helical" evidence="7">
    <location>
        <begin position="75"/>
        <end position="97"/>
    </location>
</feature>
<comment type="caution">
    <text evidence="8">The sequence shown here is derived from an EMBL/GenBank/DDBJ whole genome shotgun (WGS) entry which is preliminary data.</text>
</comment>
<dbReference type="RefSeq" id="WP_249287235.1">
    <property type="nucleotide sequence ID" value="NZ_JACRWC010000098.1"/>
</dbReference>
<protein>
    <submittedName>
        <fullName evidence="8">Chromate transporter</fullName>
    </submittedName>
</protein>
<dbReference type="AlphaFoldDB" id="A0A923SM67"/>
<dbReference type="Pfam" id="PF02417">
    <property type="entry name" value="Chromate_transp"/>
    <property type="match status" value="1"/>
</dbReference>
<reference evidence="8" key="1">
    <citation type="submission" date="2020-08" db="EMBL/GenBank/DDBJ databases">
        <authorList>
            <person name="Liu C."/>
            <person name="Sun Q."/>
        </authorList>
    </citation>
    <scope>NUCLEOTIDE SEQUENCE</scope>
    <source>
        <strain evidence="8">BX16</strain>
    </source>
</reference>
<evidence type="ECO:0000256" key="5">
    <source>
        <dbReference type="ARBA" id="ARBA00022989"/>
    </source>
</evidence>
<gene>
    <name evidence="8" type="ORF">H8876_07585</name>
</gene>
<keyword evidence="5 7" id="KW-1133">Transmembrane helix</keyword>
<evidence type="ECO:0000256" key="4">
    <source>
        <dbReference type="ARBA" id="ARBA00022692"/>
    </source>
</evidence>
<dbReference type="InterPro" id="IPR003370">
    <property type="entry name" value="Chromate_transpt"/>
</dbReference>
<comment type="similarity">
    <text evidence="2">Belongs to the chromate ion transporter (CHR) (TC 2.A.51) family.</text>
</comment>
<evidence type="ECO:0000256" key="1">
    <source>
        <dbReference type="ARBA" id="ARBA00004651"/>
    </source>
</evidence>
<keyword evidence="6 7" id="KW-0472">Membrane</keyword>
<dbReference type="EMBL" id="JACRWC010000098">
    <property type="protein sequence ID" value="MBC5999857.1"/>
    <property type="molecule type" value="Genomic_DNA"/>
</dbReference>
<proteinExistence type="inferred from homology"/>
<feature type="transmembrane region" description="Helical" evidence="7">
    <location>
        <begin position="149"/>
        <end position="169"/>
    </location>
</feature>
<dbReference type="PANTHER" id="PTHR43663">
    <property type="entry name" value="CHROMATE TRANSPORT PROTEIN-RELATED"/>
    <property type="match status" value="1"/>
</dbReference>
<dbReference type="InterPro" id="IPR052518">
    <property type="entry name" value="CHR_Transporter"/>
</dbReference>
<name>A0A923SM67_9FIRM</name>
<accession>A0A923SM67</accession>